<reference evidence="5 6" key="1">
    <citation type="journal article" date="2010" name="Cell">
        <title>The genome of Naegleria gruberi illuminates early eukaryotic versatility.</title>
        <authorList>
            <person name="Fritz-Laylin L.K."/>
            <person name="Prochnik S.E."/>
            <person name="Ginger M.L."/>
            <person name="Dacks J.B."/>
            <person name="Carpenter M.L."/>
            <person name="Field M.C."/>
            <person name="Kuo A."/>
            <person name="Paredez A."/>
            <person name="Chapman J."/>
            <person name="Pham J."/>
            <person name="Shu S."/>
            <person name="Neupane R."/>
            <person name="Cipriano M."/>
            <person name="Mancuso J."/>
            <person name="Tu H."/>
            <person name="Salamov A."/>
            <person name="Lindquist E."/>
            <person name="Shapiro H."/>
            <person name="Lucas S."/>
            <person name="Grigoriev I.V."/>
            <person name="Cande W.Z."/>
            <person name="Fulton C."/>
            <person name="Rokhsar D.S."/>
            <person name="Dawson S.C."/>
        </authorList>
    </citation>
    <scope>NUCLEOTIDE SEQUENCE [LARGE SCALE GENOMIC DNA]</scope>
    <source>
        <strain evidence="5 6">NEG-M</strain>
    </source>
</reference>
<dbReference type="InterPro" id="IPR011990">
    <property type="entry name" value="TPR-like_helical_dom_sf"/>
</dbReference>
<dbReference type="EMBL" id="GG738867">
    <property type="protein sequence ID" value="EFC44607.1"/>
    <property type="molecule type" value="Genomic_DNA"/>
</dbReference>
<dbReference type="Pfam" id="PF00069">
    <property type="entry name" value="Pkinase"/>
    <property type="match status" value="1"/>
</dbReference>
<dbReference type="SUPFAM" id="SSF48452">
    <property type="entry name" value="TPR-like"/>
    <property type="match status" value="2"/>
</dbReference>
<sequence length="580" mass="67362">MVRVKIADLGLSKIVDHDTIKHSKVGTHYYLPPEVRQQTTEEIIPEKIDIWSFGILVFRLLSRDFTYDVASKLVNSKEKDFCEDVLMKMIQNNENVDCGVVTNFVTFLTPTLKLKPSERYNSLDLFDLCFNIPNNESYVDQDTIDLLVDCRVDPLIIGICYFSLKQTEKSIHYLEKVLENKTENNNSAEKGFACAIMAFITLFNGKNRTIVNSEKEYKVNPDFLRYIEYVEKYSITFKLYHLLKSKQYFMSQHYEKSIEHADQCIEHIGSASSLKACCLHGLGYYDKALEVMKKINPKTEMDYRNMSYIYLVEYQNYEEALKCANSALELNPGVPDFYLLKVCCLASAAPSEALTCLKNARKLIGKVGVYYYHKGRIYLNMGRLEMALSKLNKAQELGEESMNLIAVLEMALGRLPEALISINRYLEKYPNNITAHNNKFKILIMQNLTEEAKIELELIEHLKRLNIKTEKTIKQQLYFENDKPPISNISNTNIKECYFVSKNHTFKRKIKFNSVEDLLKQCRKEFQDETITTFIDENSQVCDLKFGTFIHGKTYTVTGDLYMEQTSYMSSLMNYLFQKR</sequence>
<dbReference type="InParanoid" id="D2VF20"/>
<dbReference type="STRING" id="5762.D2VF20"/>
<evidence type="ECO:0000259" key="4">
    <source>
        <dbReference type="PROSITE" id="PS50011"/>
    </source>
</evidence>
<dbReference type="PROSITE" id="PS50011">
    <property type="entry name" value="PROTEIN_KINASE_DOM"/>
    <property type="match status" value="1"/>
</dbReference>
<dbReference type="Gene3D" id="1.10.510.10">
    <property type="entry name" value="Transferase(Phosphotransferase) domain 1"/>
    <property type="match status" value="1"/>
</dbReference>
<dbReference type="VEuPathDB" id="AmoebaDB:NAEGRDRAFT_49011"/>
<organism evidence="6">
    <name type="scientific">Naegleria gruberi</name>
    <name type="common">Amoeba</name>
    <dbReference type="NCBI Taxonomy" id="5762"/>
    <lineage>
        <taxon>Eukaryota</taxon>
        <taxon>Discoba</taxon>
        <taxon>Heterolobosea</taxon>
        <taxon>Tetramitia</taxon>
        <taxon>Eutetramitia</taxon>
        <taxon>Vahlkampfiidae</taxon>
        <taxon>Naegleria</taxon>
    </lineage>
</organism>
<dbReference type="PANTHER" id="PTHR44943:SF4">
    <property type="entry name" value="TPR REPEAT-CONTAINING PROTEIN MJ0798"/>
    <property type="match status" value="1"/>
</dbReference>
<dbReference type="GO" id="GO:0004672">
    <property type="term" value="F:protein kinase activity"/>
    <property type="evidence" value="ECO:0007669"/>
    <property type="project" value="InterPro"/>
</dbReference>
<dbReference type="RefSeq" id="XP_002677351.1">
    <property type="nucleotide sequence ID" value="XM_002677305.1"/>
</dbReference>
<dbReference type="AlphaFoldDB" id="D2VF20"/>
<keyword evidence="6" id="KW-1185">Reference proteome</keyword>
<dbReference type="InterPro" id="IPR011009">
    <property type="entry name" value="Kinase-like_dom_sf"/>
</dbReference>
<dbReference type="SUPFAM" id="SSF56112">
    <property type="entry name" value="Protein kinase-like (PK-like)"/>
    <property type="match status" value="1"/>
</dbReference>
<gene>
    <name evidence="5" type="ORF">NAEGRDRAFT_49011</name>
</gene>
<keyword evidence="1" id="KW-0677">Repeat</keyword>
<evidence type="ECO:0000313" key="6">
    <source>
        <dbReference type="Proteomes" id="UP000006671"/>
    </source>
</evidence>
<dbReference type="Gene3D" id="1.25.40.10">
    <property type="entry name" value="Tetratricopeptide repeat domain"/>
    <property type="match status" value="1"/>
</dbReference>
<keyword evidence="2 3" id="KW-0802">TPR repeat</keyword>
<dbReference type="InterPro" id="IPR019734">
    <property type="entry name" value="TPR_rpt"/>
</dbReference>
<dbReference type="PANTHER" id="PTHR44943">
    <property type="entry name" value="CELLULOSE SYNTHASE OPERON PROTEIN C"/>
    <property type="match status" value="1"/>
</dbReference>
<feature type="domain" description="Protein kinase" evidence="4">
    <location>
        <begin position="1"/>
        <end position="139"/>
    </location>
</feature>
<evidence type="ECO:0000313" key="5">
    <source>
        <dbReference type="EMBL" id="EFC44607.1"/>
    </source>
</evidence>
<dbReference type="KEGG" id="ngr:NAEGRDRAFT_49011"/>
<evidence type="ECO:0000256" key="1">
    <source>
        <dbReference type="ARBA" id="ARBA00022737"/>
    </source>
</evidence>
<dbReference type="OrthoDB" id="4347386at2759"/>
<dbReference type="GO" id="GO:0005524">
    <property type="term" value="F:ATP binding"/>
    <property type="evidence" value="ECO:0007669"/>
    <property type="project" value="InterPro"/>
</dbReference>
<accession>D2VF20</accession>
<dbReference type="Proteomes" id="UP000006671">
    <property type="component" value="Unassembled WGS sequence"/>
</dbReference>
<feature type="repeat" description="TPR" evidence="3">
    <location>
        <begin position="368"/>
        <end position="401"/>
    </location>
</feature>
<dbReference type="PROSITE" id="PS50005">
    <property type="entry name" value="TPR"/>
    <property type="match status" value="1"/>
</dbReference>
<dbReference type="Pfam" id="PF13181">
    <property type="entry name" value="TPR_8"/>
    <property type="match status" value="2"/>
</dbReference>
<evidence type="ECO:0000256" key="2">
    <source>
        <dbReference type="ARBA" id="ARBA00022803"/>
    </source>
</evidence>
<proteinExistence type="predicted"/>
<protein>
    <submittedName>
        <fullName evidence="5">Predicted protein</fullName>
    </submittedName>
</protein>
<dbReference type="SMART" id="SM00028">
    <property type="entry name" value="TPR"/>
    <property type="match status" value="3"/>
</dbReference>
<name>D2VF20_NAEGR</name>
<dbReference type="InterPro" id="IPR051685">
    <property type="entry name" value="Ycf3/AcsC/BcsC/TPR_MFPF"/>
</dbReference>
<dbReference type="InterPro" id="IPR000719">
    <property type="entry name" value="Prot_kinase_dom"/>
</dbReference>
<dbReference type="GeneID" id="8848630"/>
<evidence type="ECO:0000256" key="3">
    <source>
        <dbReference type="PROSITE-ProRule" id="PRU00339"/>
    </source>
</evidence>